<reference evidence="2 3" key="1">
    <citation type="submission" date="2016-10" db="EMBL/GenBank/DDBJ databases">
        <authorList>
            <person name="de Groot N.N."/>
        </authorList>
    </citation>
    <scope>NUCLEOTIDE SEQUENCE [LARGE SCALE GENOMIC DNA]</scope>
    <source>
        <strain evidence="2 3">DSM 2784</strain>
    </source>
</reference>
<proteinExistence type="predicted"/>
<evidence type="ECO:0000313" key="2">
    <source>
        <dbReference type="EMBL" id="SCZ77830.1"/>
    </source>
</evidence>
<gene>
    <name evidence="2" type="ORF">SAMN03080599_00968</name>
</gene>
<sequence length="134" mass="14949">MKPLTNSLLDCLDDMKSLMETEQRALMTQNGEALESIARSKAEATMILNGLLEKYKSEPPQEEKAKTRIRDAVQEIRALQETNTLLARQTLVYLGALKEALKPQKSSQSTSLYARSGEVQYGQSAKTGWLDQSV</sequence>
<dbReference type="InterPro" id="IPR036679">
    <property type="entry name" value="FlgN-like_sf"/>
</dbReference>
<dbReference type="RefSeq" id="WP_092589754.1">
    <property type="nucleotide sequence ID" value="NZ_FMWL01000003.1"/>
</dbReference>
<accession>A0A1G5RVS5</accession>
<dbReference type="STRING" id="1120920.SAMN03080599_00968"/>
<feature type="coiled-coil region" evidence="1">
    <location>
        <begin position="62"/>
        <end position="89"/>
    </location>
</feature>
<dbReference type="Proteomes" id="UP000199208">
    <property type="component" value="Unassembled WGS sequence"/>
</dbReference>
<name>A0A1G5RVS5_9FIRM</name>
<dbReference type="GO" id="GO:0044780">
    <property type="term" value="P:bacterial-type flagellum assembly"/>
    <property type="evidence" value="ECO:0007669"/>
    <property type="project" value="InterPro"/>
</dbReference>
<dbReference type="EMBL" id="FMWL01000003">
    <property type="protein sequence ID" value="SCZ77830.1"/>
    <property type="molecule type" value="Genomic_DNA"/>
</dbReference>
<evidence type="ECO:0000256" key="1">
    <source>
        <dbReference type="SAM" id="Coils"/>
    </source>
</evidence>
<evidence type="ECO:0000313" key="3">
    <source>
        <dbReference type="Proteomes" id="UP000199208"/>
    </source>
</evidence>
<evidence type="ECO:0008006" key="4">
    <source>
        <dbReference type="Google" id="ProtNLM"/>
    </source>
</evidence>
<keyword evidence="3" id="KW-1185">Reference proteome</keyword>
<organism evidence="2 3">
    <name type="scientific">Acidaminobacter hydrogenoformans DSM 2784</name>
    <dbReference type="NCBI Taxonomy" id="1120920"/>
    <lineage>
        <taxon>Bacteria</taxon>
        <taxon>Bacillati</taxon>
        <taxon>Bacillota</taxon>
        <taxon>Clostridia</taxon>
        <taxon>Peptostreptococcales</taxon>
        <taxon>Acidaminobacteraceae</taxon>
        <taxon>Acidaminobacter</taxon>
    </lineage>
</organism>
<keyword evidence="1" id="KW-0175">Coiled coil</keyword>
<dbReference type="AlphaFoldDB" id="A0A1G5RVS5"/>
<dbReference type="SUPFAM" id="SSF140566">
    <property type="entry name" value="FlgN-like"/>
    <property type="match status" value="1"/>
</dbReference>
<protein>
    <recommendedName>
        <fullName evidence="4">FlgN protein</fullName>
    </recommendedName>
</protein>